<dbReference type="RefSeq" id="WP_175348782.1">
    <property type="nucleotide sequence ID" value="NZ_JABMCI010000069.1"/>
</dbReference>
<protein>
    <submittedName>
        <fullName evidence="2">Lactonase family protein</fullName>
    </submittedName>
</protein>
<keyword evidence="3" id="KW-1185">Reference proteome</keyword>
<dbReference type="SUPFAM" id="SSF51004">
    <property type="entry name" value="C-terminal (heme d1) domain of cytochrome cd1-nitrite reductase"/>
    <property type="match status" value="1"/>
</dbReference>
<dbReference type="EMBL" id="JABMCI010000069">
    <property type="protein sequence ID" value="NUU18860.1"/>
    <property type="molecule type" value="Genomic_DNA"/>
</dbReference>
<dbReference type="InterPro" id="IPR015943">
    <property type="entry name" value="WD40/YVTN_repeat-like_dom_sf"/>
</dbReference>
<accession>A0A7Y6A3D4</accession>
<dbReference type="Proteomes" id="UP000565724">
    <property type="component" value="Unassembled WGS sequence"/>
</dbReference>
<evidence type="ECO:0000313" key="2">
    <source>
        <dbReference type="EMBL" id="NUU18860.1"/>
    </source>
</evidence>
<evidence type="ECO:0000313" key="3">
    <source>
        <dbReference type="Proteomes" id="UP000565724"/>
    </source>
</evidence>
<comment type="caution">
    <text evidence="2">The sequence shown here is derived from an EMBL/GenBank/DDBJ whole genome shotgun (WGS) entry which is preliminary data.</text>
</comment>
<dbReference type="InterPro" id="IPR019405">
    <property type="entry name" value="Lactonase_7-beta_prop"/>
</dbReference>
<sequence>MSAQQRPLWIGTYPVAGAGTPVGLGEGIWRVDLDPATGALSAARQVVETPSPSFLALRGTVLYAANEQADGTVSAFDVVGDALVHRATVPSGGADPCHLLLDDDGRTLFVANYTSGTLGVLPLDADGGFSALGPDQVFGHVGVGPDEDRQESSHAHFVALDPSGAFVLVVDLGTDEIRRYRRVDGHLAEDGIAAALPAGTGPRHLAFSADGRFAYVVGELDVTVRVLAWGAGVGTLVQTLPATTVPAQERRLPSHIVLDGDRVLVGVRTSDVLARFAVRADGLLDPVADDTLPGAWPRHLAVVDGWTVVAEQVSGGLTTLAGDGSVVATLDLPAPTCVLPA</sequence>
<name>A0A7Y6A3D4_9CELL</name>
<proteinExistence type="inferred from homology"/>
<dbReference type="Gene3D" id="2.130.10.10">
    <property type="entry name" value="YVTN repeat-like/Quinoprotein amine dehydrogenase"/>
    <property type="match status" value="1"/>
</dbReference>
<dbReference type="AlphaFoldDB" id="A0A7Y6A3D4"/>
<dbReference type="PANTHER" id="PTHR30344:SF1">
    <property type="entry name" value="6-PHOSPHOGLUCONOLACTONASE"/>
    <property type="match status" value="1"/>
</dbReference>
<organism evidence="2 3">
    <name type="scientific">Cellulomonas humilata</name>
    <dbReference type="NCBI Taxonomy" id="144055"/>
    <lineage>
        <taxon>Bacteria</taxon>
        <taxon>Bacillati</taxon>
        <taxon>Actinomycetota</taxon>
        <taxon>Actinomycetes</taxon>
        <taxon>Micrococcales</taxon>
        <taxon>Cellulomonadaceae</taxon>
        <taxon>Cellulomonas</taxon>
    </lineage>
</organism>
<dbReference type="Pfam" id="PF10282">
    <property type="entry name" value="Lactonase"/>
    <property type="match status" value="1"/>
</dbReference>
<dbReference type="GO" id="GO:0017057">
    <property type="term" value="F:6-phosphogluconolactonase activity"/>
    <property type="evidence" value="ECO:0007669"/>
    <property type="project" value="TreeGrafter"/>
</dbReference>
<reference evidence="2 3" key="1">
    <citation type="submission" date="2020-05" db="EMBL/GenBank/DDBJ databases">
        <title>Genome Sequencing of Type Strains.</title>
        <authorList>
            <person name="Lemaire J.F."/>
            <person name="Inderbitzin P."/>
            <person name="Gregorio O.A."/>
            <person name="Collins S.B."/>
            <person name="Wespe N."/>
            <person name="Knight-Connoni V."/>
        </authorList>
    </citation>
    <scope>NUCLEOTIDE SEQUENCE [LARGE SCALE GENOMIC DNA]</scope>
    <source>
        <strain evidence="2 3">ATCC 25174</strain>
    </source>
</reference>
<dbReference type="PANTHER" id="PTHR30344">
    <property type="entry name" value="6-PHOSPHOGLUCONOLACTONASE-RELATED"/>
    <property type="match status" value="1"/>
</dbReference>
<dbReference type="InterPro" id="IPR050282">
    <property type="entry name" value="Cycloisomerase_2"/>
</dbReference>
<comment type="similarity">
    <text evidence="1">Belongs to the cycloisomerase 2 family.</text>
</comment>
<evidence type="ECO:0000256" key="1">
    <source>
        <dbReference type="ARBA" id="ARBA00005564"/>
    </source>
</evidence>
<gene>
    <name evidence="2" type="ORF">HP550_16530</name>
</gene>
<dbReference type="InterPro" id="IPR011048">
    <property type="entry name" value="Haem_d1_sf"/>
</dbReference>